<evidence type="ECO:0000313" key="1">
    <source>
        <dbReference type="EMBL" id="GHB08818.1"/>
    </source>
</evidence>
<evidence type="ECO:0000313" key="2">
    <source>
        <dbReference type="Proteomes" id="UP000646745"/>
    </source>
</evidence>
<sequence>MVFGVAQAKLIDRRDVGSRLGVEARVEFGDHMIVVHDELSFEESAKQSIAVAGLQARHDLGWCVGPGGGKGGWE</sequence>
<dbReference type="Proteomes" id="UP000646745">
    <property type="component" value="Unassembled WGS sequence"/>
</dbReference>
<dbReference type="EMBL" id="BMZI01000001">
    <property type="protein sequence ID" value="GHB08818.1"/>
    <property type="molecule type" value="Genomic_DNA"/>
</dbReference>
<comment type="caution">
    <text evidence="1">The sequence shown here is derived from an EMBL/GenBank/DDBJ whole genome shotgun (WGS) entry which is preliminary data.</text>
</comment>
<protein>
    <submittedName>
        <fullName evidence="1">Uncharacterized protein</fullName>
    </submittedName>
</protein>
<name>A0ABQ3DPA9_9GAMM</name>
<reference evidence="2" key="1">
    <citation type="journal article" date="2019" name="Int. J. Syst. Evol. Microbiol.">
        <title>The Global Catalogue of Microorganisms (GCM) 10K type strain sequencing project: providing services to taxonomists for standard genome sequencing and annotation.</title>
        <authorList>
            <consortium name="The Broad Institute Genomics Platform"/>
            <consortium name="The Broad Institute Genome Sequencing Center for Infectious Disease"/>
            <person name="Wu L."/>
            <person name="Ma J."/>
        </authorList>
    </citation>
    <scope>NUCLEOTIDE SEQUENCE [LARGE SCALE GENOMIC DNA]</scope>
    <source>
        <strain evidence="2">KCTC 32998</strain>
    </source>
</reference>
<keyword evidence="2" id="KW-1185">Reference proteome</keyword>
<accession>A0ABQ3DPA9</accession>
<proteinExistence type="predicted"/>
<organism evidence="1 2">
    <name type="scientific">Salinicola rhizosphaerae</name>
    <dbReference type="NCBI Taxonomy" id="1443141"/>
    <lineage>
        <taxon>Bacteria</taxon>
        <taxon>Pseudomonadati</taxon>
        <taxon>Pseudomonadota</taxon>
        <taxon>Gammaproteobacteria</taxon>
        <taxon>Oceanospirillales</taxon>
        <taxon>Halomonadaceae</taxon>
        <taxon>Salinicola</taxon>
    </lineage>
</organism>
<gene>
    <name evidence="1" type="ORF">GCM10009038_02920</name>
</gene>